<evidence type="ECO:0000313" key="4">
    <source>
        <dbReference type="Proteomes" id="UP001601288"/>
    </source>
</evidence>
<feature type="compositionally biased region" description="Low complexity" evidence="1">
    <location>
        <begin position="463"/>
        <end position="482"/>
    </location>
</feature>
<proteinExistence type="predicted"/>
<dbReference type="SUPFAM" id="SSF50370">
    <property type="entry name" value="Ricin B-like lectins"/>
    <property type="match status" value="1"/>
</dbReference>
<evidence type="ECO:0000313" key="3">
    <source>
        <dbReference type="EMBL" id="MFE9230332.1"/>
    </source>
</evidence>
<comment type="caution">
    <text evidence="3">The sequence shown here is derived from an EMBL/GenBank/DDBJ whole genome shotgun (WGS) entry which is preliminary data.</text>
</comment>
<feature type="compositionally biased region" description="Low complexity" evidence="1">
    <location>
        <begin position="291"/>
        <end position="300"/>
    </location>
</feature>
<dbReference type="Gene3D" id="2.80.10.50">
    <property type="match status" value="1"/>
</dbReference>
<feature type="region of interest" description="Disordered" evidence="1">
    <location>
        <begin position="275"/>
        <end position="300"/>
    </location>
</feature>
<evidence type="ECO:0000259" key="2">
    <source>
        <dbReference type="SMART" id="SM00458"/>
    </source>
</evidence>
<dbReference type="InterPro" id="IPR035992">
    <property type="entry name" value="Ricin_B-like_lectins"/>
</dbReference>
<keyword evidence="4" id="KW-1185">Reference proteome</keyword>
<dbReference type="PROSITE" id="PS50231">
    <property type="entry name" value="RICIN_B_LECTIN"/>
    <property type="match status" value="1"/>
</dbReference>
<protein>
    <submittedName>
        <fullName evidence="3">Ricin-type beta-trefoil lectin domain protein</fullName>
    </submittedName>
</protein>
<reference evidence="3 4" key="1">
    <citation type="submission" date="2024-10" db="EMBL/GenBank/DDBJ databases">
        <title>The Natural Products Discovery Center: Release of the First 8490 Sequenced Strains for Exploring Actinobacteria Biosynthetic Diversity.</title>
        <authorList>
            <person name="Kalkreuter E."/>
            <person name="Kautsar S.A."/>
            <person name="Yang D."/>
            <person name="Bader C.D."/>
            <person name="Teijaro C.N."/>
            <person name="Fluegel L."/>
            <person name="Davis C.M."/>
            <person name="Simpson J.R."/>
            <person name="Lauterbach L."/>
            <person name="Steele A.D."/>
            <person name="Gui C."/>
            <person name="Meng S."/>
            <person name="Li G."/>
            <person name="Viehrig K."/>
            <person name="Ye F."/>
            <person name="Su P."/>
            <person name="Kiefer A.F."/>
            <person name="Nichols A."/>
            <person name="Cepeda A.J."/>
            <person name="Yan W."/>
            <person name="Fan B."/>
            <person name="Jiang Y."/>
            <person name="Adhikari A."/>
            <person name="Zheng C.-J."/>
            <person name="Schuster L."/>
            <person name="Cowan T.M."/>
            <person name="Smanski M.J."/>
            <person name="Chevrette M.G."/>
            <person name="De Carvalho L.P.S."/>
            <person name="Shen B."/>
        </authorList>
    </citation>
    <scope>NUCLEOTIDE SEQUENCE [LARGE SCALE GENOMIC DNA]</scope>
    <source>
        <strain evidence="3 4">NPDC007066</strain>
    </source>
</reference>
<gene>
    <name evidence="3" type="ORF">ACFYM3_38290</name>
</gene>
<feature type="compositionally biased region" description="Pro residues" evidence="1">
    <location>
        <begin position="727"/>
        <end position="747"/>
    </location>
</feature>
<dbReference type="Pfam" id="PF00652">
    <property type="entry name" value="Ricin_B_lectin"/>
    <property type="match status" value="1"/>
</dbReference>
<accession>A0ABW6LRY0</accession>
<organism evidence="3 4">
    <name type="scientific">Streptomyces massasporeus</name>
    <dbReference type="NCBI Taxonomy" id="67324"/>
    <lineage>
        <taxon>Bacteria</taxon>
        <taxon>Bacillati</taxon>
        <taxon>Actinomycetota</taxon>
        <taxon>Actinomycetes</taxon>
        <taxon>Kitasatosporales</taxon>
        <taxon>Streptomycetaceae</taxon>
        <taxon>Streptomyces</taxon>
    </lineage>
</organism>
<dbReference type="RefSeq" id="WP_358288125.1">
    <property type="nucleotide sequence ID" value="NZ_JBEYGJ010000033.1"/>
</dbReference>
<feature type="compositionally biased region" description="Basic and acidic residues" evidence="1">
    <location>
        <begin position="341"/>
        <end position="357"/>
    </location>
</feature>
<feature type="compositionally biased region" description="Gly residues" evidence="1">
    <location>
        <begin position="783"/>
        <end position="800"/>
    </location>
</feature>
<evidence type="ECO:0000256" key="1">
    <source>
        <dbReference type="SAM" id="MobiDB-lite"/>
    </source>
</evidence>
<feature type="region of interest" description="Disordered" evidence="1">
    <location>
        <begin position="541"/>
        <end position="574"/>
    </location>
</feature>
<feature type="region of interest" description="Disordered" evidence="1">
    <location>
        <begin position="720"/>
        <end position="800"/>
    </location>
</feature>
<feature type="compositionally biased region" description="Basic residues" evidence="1">
    <location>
        <begin position="499"/>
        <end position="513"/>
    </location>
</feature>
<feature type="domain" description="Ricin B lectin" evidence="2">
    <location>
        <begin position="581"/>
        <end position="708"/>
    </location>
</feature>
<dbReference type="SMART" id="SM00458">
    <property type="entry name" value="RICIN"/>
    <property type="match status" value="1"/>
</dbReference>
<feature type="compositionally biased region" description="Basic and acidic residues" evidence="1">
    <location>
        <begin position="409"/>
        <end position="418"/>
    </location>
</feature>
<sequence>MKDAGPSNSPASARRFGATDEQLSAELRKWTGATPALHPVGELLDRHWEAAFAYARLCTDGPRSAGMLTTAAFTRLFGETLRQNGPTSAWRPHLLLTVRRIAAEWAGDHRCDTLHPDLLAGTGDGDRPASRLLPSPRRRLLSGAFQRLPQSARCLLWHVEVEAEPLLSPAGLLGLDEEGARVELGRARDRLREESLQLHRELAPDEECRRYLRLLDVTYRRGGLDIDPDLRAHIEGCGHCSAAADQLDQFNHDLGVALSEAVLGWGGRDYAERRAHEAGESAGGGRHAGKPGRPGTAAGAGAAVMPAGAARELFPDPVALAREVFPDPVDLTYEIIPDPVRAPRERPGPAREGREAAPEPVRAPRATYPGPTGEGREAFPGAVGRAREDFPGNPVRAPREAFPGPARGDFPDPVHAAREAYPGPVREGREVFPDPVALAGAVGESFTDPGGPAAVPPPPPSPGGVAPAAGPAQAPPRADVSVPPAPAPRAPRPGGSRAAARRSAQRAARRTARRRNLTAGILTVSGLVVLPLVLWSTGNSGDGGPAGADRPTGEAPDPEAGEASRDPSWAGAGDAEKGALRGRLHNVSSDLCVGIDGEKAVEGGEAELTTCSADAAQQWTYETDGLLRNGAAPDLCLDSQLGYSVRLAPCAGASRPDPKNIRYDFTLRGALVPRSDQDLALAPAATDGSGALVLKARADDEVQRWVIDTSKADLRMESVTWNTAAPAPRPTPTPTPTPSKTPEPTPTPSATSPAPQPTPSSPAATESPCHRYDYYCDSDGQYGNPGYGYPGYGYGGGGRR</sequence>
<dbReference type="Proteomes" id="UP001601288">
    <property type="component" value="Unassembled WGS sequence"/>
</dbReference>
<dbReference type="EMBL" id="JBIAFP010000033">
    <property type="protein sequence ID" value="MFE9230332.1"/>
    <property type="molecule type" value="Genomic_DNA"/>
</dbReference>
<dbReference type="InterPro" id="IPR000772">
    <property type="entry name" value="Ricin_B_lectin"/>
</dbReference>
<feature type="region of interest" description="Disordered" evidence="1">
    <location>
        <begin position="340"/>
        <end position="513"/>
    </location>
</feature>
<name>A0ABW6LRY0_9ACTN</name>